<evidence type="ECO:0000256" key="8">
    <source>
        <dbReference type="SAM" id="Phobius"/>
    </source>
</evidence>
<evidence type="ECO:0000313" key="15">
    <source>
        <dbReference type="RefSeq" id="XP_027246820.1"/>
    </source>
</evidence>
<keyword evidence="5 7" id="KW-1015">Disulfide bond</keyword>
<keyword evidence="4 8" id="KW-0472">Membrane</keyword>
<dbReference type="Gene3D" id="3.40.390.10">
    <property type="entry name" value="Collagenase (Catalytic Domain)"/>
    <property type="match status" value="1"/>
</dbReference>
<dbReference type="Pfam" id="PF08516">
    <property type="entry name" value="ADAM_CR"/>
    <property type="match status" value="1"/>
</dbReference>
<dbReference type="SUPFAM" id="SSF55486">
    <property type="entry name" value="Metalloproteases ('zincins'), catalytic domain"/>
    <property type="match status" value="1"/>
</dbReference>
<feature type="domain" description="Peptidase M12B" evidence="11">
    <location>
        <begin position="205"/>
        <end position="397"/>
    </location>
</feature>
<dbReference type="KEGG" id="cge:100767903"/>
<evidence type="ECO:0000259" key="10">
    <source>
        <dbReference type="PROSITE" id="PS50214"/>
    </source>
</evidence>
<dbReference type="PRINTS" id="PR00289">
    <property type="entry name" value="DISINTEGRIN"/>
</dbReference>
<evidence type="ECO:0000313" key="12">
    <source>
        <dbReference type="EMBL" id="EGV94037.1"/>
    </source>
</evidence>
<dbReference type="RefSeq" id="XP_003512994.1">
    <property type="nucleotide sequence ID" value="XM_003512946.1"/>
</dbReference>
<reference evidence="14" key="3">
    <citation type="journal article" date="2018" name="Biotechnol. Bioeng.">
        <title>A reference genome of the Chinese hamster based on a hybrid assembly strategy.</title>
        <authorList>
            <person name="Rupp O."/>
            <person name="MacDonald M.L."/>
            <person name="Li S."/>
            <person name="Dhiman H."/>
            <person name="Polson S."/>
            <person name="Griep S."/>
            <person name="Heffner K."/>
            <person name="Hernandez I."/>
            <person name="Brinkrolf K."/>
            <person name="Jadhav V."/>
            <person name="Samoudi M."/>
            <person name="Hao H."/>
            <person name="Kingham B."/>
            <person name="Goesmann A."/>
            <person name="Betenbaugh M.J."/>
            <person name="Lewis N.E."/>
            <person name="Borth N."/>
            <person name="Lee K.H."/>
        </authorList>
    </citation>
    <scope>NUCLEOTIDE SEQUENCE [LARGE SCALE GENOMIC DNA]</scope>
    <source>
        <strain evidence="14">17A/GY</strain>
    </source>
</reference>
<accession>G3IDQ0</accession>
<feature type="signal peptide" evidence="9">
    <location>
        <begin position="1"/>
        <end position="34"/>
    </location>
</feature>
<feature type="disulfide bond" evidence="6">
    <location>
        <begin position="463"/>
        <end position="483"/>
    </location>
</feature>
<dbReference type="InterPro" id="IPR001762">
    <property type="entry name" value="Disintegrin_dom"/>
</dbReference>
<evidence type="ECO:0000256" key="2">
    <source>
        <dbReference type="ARBA" id="ARBA00022692"/>
    </source>
</evidence>
<dbReference type="Proteomes" id="UP001108280">
    <property type="component" value="Chromosome 1"/>
</dbReference>
<evidence type="ECO:0000256" key="1">
    <source>
        <dbReference type="ARBA" id="ARBA00004167"/>
    </source>
</evidence>
<evidence type="ECO:0000259" key="11">
    <source>
        <dbReference type="PROSITE" id="PS50215"/>
    </source>
</evidence>
<dbReference type="GO" id="GO:1990913">
    <property type="term" value="C:sperm head plasma membrane"/>
    <property type="evidence" value="ECO:0007669"/>
    <property type="project" value="TreeGrafter"/>
</dbReference>
<feature type="transmembrane region" description="Helical" evidence="8">
    <location>
        <begin position="683"/>
        <end position="708"/>
    </location>
</feature>
<name>G3IDQ0_CRIGR</name>
<evidence type="ECO:0000256" key="6">
    <source>
        <dbReference type="PROSITE-ProRule" id="PRU00068"/>
    </source>
</evidence>
<organism evidence="12 13">
    <name type="scientific">Cricetulus griseus</name>
    <name type="common">Chinese hamster</name>
    <name type="synonym">Cricetulus barabensis griseus</name>
    <dbReference type="NCBI Taxonomy" id="10029"/>
    <lineage>
        <taxon>Eukaryota</taxon>
        <taxon>Metazoa</taxon>
        <taxon>Chordata</taxon>
        <taxon>Craniata</taxon>
        <taxon>Vertebrata</taxon>
        <taxon>Euteleostomi</taxon>
        <taxon>Mammalia</taxon>
        <taxon>Eutheria</taxon>
        <taxon>Euarchontoglires</taxon>
        <taxon>Glires</taxon>
        <taxon>Rodentia</taxon>
        <taxon>Myomorpha</taxon>
        <taxon>Muroidea</taxon>
        <taxon>Cricetidae</taxon>
        <taxon>Cricetinae</taxon>
        <taxon>Cricetulus</taxon>
    </lineage>
</organism>
<feature type="disulfide bond" evidence="7">
    <location>
        <begin position="358"/>
        <end position="363"/>
    </location>
</feature>
<keyword evidence="15" id="KW-0645">Protease</keyword>
<keyword evidence="2 8" id="KW-0812">Transmembrane</keyword>
<dbReference type="PANTHER" id="PTHR11905">
    <property type="entry name" value="ADAM A DISINTEGRIN AND METALLOPROTEASE DOMAIN"/>
    <property type="match status" value="1"/>
</dbReference>
<dbReference type="SUPFAM" id="SSF57552">
    <property type="entry name" value="Blood coagulation inhibitor (disintegrin)"/>
    <property type="match status" value="1"/>
</dbReference>
<dbReference type="GO" id="GO:0008584">
    <property type="term" value="P:male gonad development"/>
    <property type="evidence" value="ECO:0007669"/>
    <property type="project" value="TreeGrafter"/>
</dbReference>
<keyword evidence="14" id="KW-1185">Reference proteome</keyword>
<dbReference type="PANTHER" id="PTHR11905:SF116">
    <property type="entry name" value="DISINTEGRIN AND METALLOPROTEINASE DOMAIN-CONTAINING PROTEIN 21"/>
    <property type="match status" value="1"/>
</dbReference>
<dbReference type="GO" id="GO:0006508">
    <property type="term" value="P:proteolysis"/>
    <property type="evidence" value="ECO:0007669"/>
    <property type="project" value="InterPro"/>
</dbReference>
<gene>
    <name evidence="15" type="primary">LOC100767903</name>
    <name evidence="12" type="ORF">I79_021833</name>
</gene>
<dbReference type="SMART" id="SM00608">
    <property type="entry name" value="ACR"/>
    <property type="match status" value="1"/>
</dbReference>
<dbReference type="OrthoDB" id="5951731at2759"/>
<keyword evidence="12" id="KW-0401">Integrin</keyword>
<feature type="active site" evidence="7">
    <location>
        <position position="341"/>
    </location>
</feature>
<dbReference type="Pfam" id="PF01421">
    <property type="entry name" value="Reprolysin"/>
    <property type="match status" value="1"/>
</dbReference>
<keyword evidence="15" id="KW-0482">Metalloprotease</keyword>
<dbReference type="FunFam" id="4.10.70.10:FF:000001">
    <property type="entry name" value="Disintegrin and metalloproteinase domain-containing protein 22"/>
    <property type="match status" value="1"/>
</dbReference>
<reference evidence="15" key="5">
    <citation type="submission" date="2025-04" db="UniProtKB">
        <authorList>
            <consortium name="RefSeq"/>
        </authorList>
    </citation>
    <scope>IDENTIFICATION</scope>
    <source>
        <strain evidence="15">17A/GY</strain>
        <tissue evidence="15">Liver</tissue>
    </source>
</reference>
<comment type="subcellular location">
    <subcellularLocation>
        <location evidence="1">Membrane</location>
        <topology evidence="1">Single-pass membrane protein</topology>
    </subcellularLocation>
</comment>
<dbReference type="InterPro" id="IPR034027">
    <property type="entry name" value="Reprolysin_adamalysin"/>
</dbReference>
<keyword evidence="9" id="KW-0732">Signal</keyword>
<protein>
    <submittedName>
        <fullName evidence="15">Disintegrin and metalloproteinase domain-containing protein 21</fullName>
    </submittedName>
    <submittedName>
        <fullName evidence="12">Disintegrin and metalloproteinase domain-containing protein 25</fullName>
    </submittedName>
</protein>
<dbReference type="GO" id="GO:0004222">
    <property type="term" value="F:metalloendopeptidase activity"/>
    <property type="evidence" value="ECO:0007669"/>
    <property type="project" value="InterPro"/>
</dbReference>
<dbReference type="GO" id="GO:0009897">
    <property type="term" value="C:external side of plasma membrane"/>
    <property type="evidence" value="ECO:0007669"/>
    <property type="project" value="TreeGrafter"/>
</dbReference>
<dbReference type="Gene3D" id="4.10.70.10">
    <property type="entry name" value="Disintegrin domain"/>
    <property type="match status" value="1"/>
</dbReference>
<keyword evidence="3 8" id="KW-1133">Transmembrane helix</keyword>
<dbReference type="InterPro" id="IPR036436">
    <property type="entry name" value="Disintegrin_dom_sf"/>
</dbReference>
<dbReference type="PROSITE" id="PS50215">
    <property type="entry name" value="ADAM_MEPRO"/>
    <property type="match status" value="1"/>
</dbReference>
<dbReference type="InterPro" id="IPR002870">
    <property type="entry name" value="Peptidase_M12B_N"/>
</dbReference>
<dbReference type="InParanoid" id="G3IDQ0"/>
<dbReference type="InterPro" id="IPR018358">
    <property type="entry name" value="Disintegrin_CS"/>
</dbReference>
<evidence type="ECO:0000256" key="5">
    <source>
        <dbReference type="ARBA" id="ARBA00023157"/>
    </source>
</evidence>
<dbReference type="InterPro" id="IPR024079">
    <property type="entry name" value="MetalloPept_cat_dom_sf"/>
</dbReference>
<dbReference type="AlphaFoldDB" id="G3IDQ0"/>
<proteinExistence type="predicted"/>
<dbReference type="PROSITE" id="PS00427">
    <property type="entry name" value="DISINTEGRIN_1"/>
    <property type="match status" value="1"/>
</dbReference>
<reference evidence="12" key="2">
    <citation type="submission" date="2011-08" db="EMBL/GenBank/DDBJ databases">
        <title>The genomic sequence of the Chinese hamster ovary CHO-K1 cell line.</title>
        <authorList>
            <person name="Xu X."/>
            <person name="Nagarajan H."/>
            <person name="Lewis N.E."/>
            <person name="Pan S."/>
            <person name="Cai Z."/>
            <person name="Liu X."/>
            <person name="Chen W."/>
            <person name="Xie M."/>
            <person name="Wang W."/>
            <person name="Hammond S."/>
            <person name="Andersen M.R."/>
            <person name="Neff N."/>
            <person name="Passarelli B."/>
            <person name="Koh W."/>
            <person name="Fan C.H."/>
            <person name="Wang J."/>
            <person name="Gui Y."/>
            <person name="Lee K.H."/>
            <person name="Betenbaugh M.J."/>
            <person name="Quake S.R."/>
            <person name="Famili I."/>
            <person name="Palsson B.O."/>
            <person name="Wang J."/>
        </authorList>
    </citation>
    <scope>NUCLEOTIDE SEQUENCE</scope>
</reference>
<keyword evidence="15" id="KW-0378">Hydrolase</keyword>
<dbReference type="Pfam" id="PF01562">
    <property type="entry name" value="Pep_M12B_propep"/>
    <property type="match status" value="1"/>
</dbReference>
<dbReference type="eggNOG" id="KOG3607">
    <property type="taxonomic scope" value="Eukaryota"/>
</dbReference>
<dbReference type="EMBL" id="JH002087">
    <property type="protein sequence ID" value="EGV94037.1"/>
    <property type="molecule type" value="Genomic_DNA"/>
</dbReference>
<evidence type="ECO:0000313" key="13">
    <source>
        <dbReference type="Proteomes" id="UP000001075"/>
    </source>
</evidence>
<evidence type="ECO:0000256" key="7">
    <source>
        <dbReference type="PROSITE-ProRule" id="PRU00276"/>
    </source>
</evidence>
<reference evidence="14" key="4">
    <citation type="journal article" date="2020" name="Biotechnol. Bioeng.">
        <title>Chromosome-scale scaffolds for the Chinese hamster reference genome assembly to facilitate the study of the CHO epigenome.</title>
        <authorList>
            <person name="Hilliard W."/>
            <person name="MacDonald M."/>
            <person name="Lee K.H."/>
        </authorList>
    </citation>
    <scope>NUCLEOTIDE SEQUENCE [LARGE SCALE GENOMIC DNA]</scope>
    <source>
        <strain evidence="14">17A/GY</strain>
    </source>
</reference>
<comment type="caution">
    <text evidence="7">Lacks conserved residue(s) required for the propagation of feature annotation.</text>
</comment>
<evidence type="ECO:0000256" key="3">
    <source>
        <dbReference type="ARBA" id="ARBA00022989"/>
    </source>
</evidence>
<dbReference type="GO" id="GO:0007229">
    <property type="term" value="P:integrin-mediated signaling pathway"/>
    <property type="evidence" value="ECO:0007669"/>
    <property type="project" value="UniProtKB-KW"/>
</dbReference>
<feature type="chain" id="PRO_5044732381" evidence="9">
    <location>
        <begin position="35"/>
        <end position="781"/>
    </location>
</feature>
<dbReference type="RefSeq" id="XP_027246820.1">
    <property type="nucleotide sequence ID" value="XM_027391019.1"/>
</dbReference>
<evidence type="ECO:0000256" key="4">
    <source>
        <dbReference type="ARBA" id="ARBA00023136"/>
    </source>
</evidence>
<dbReference type="InterPro" id="IPR006586">
    <property type="entry name" value="ADAM_Cys-rich"/>
</dbReference>
<dbReference type="CDD" id="cd04269">
    <property type="entry name" value="ZnMc_adamalysin_II_like"/>
    <property type="match status" value="1"/>
</dbReference>
<dbReference type="Proteomes" id="UP000001075">
    <property type="component" value="Unassembled WGS sequence"/>
</dbReference>
<feature type="domain" description="Disintegrin" evidence="10">
    <location>
        <begin position="405"/>
        <end position="491"/>
    </location>
</feature>
<dbReference type="InterPro" id="IPR001590">
    <property type="entry name" value="Peptidase_M12B"/>
</dbReference>
<evidence type="ECO:0000313" key="14">
    <source>
        <dbReference type="Proteomes" id="UP001108280"/>
    </source>
</evidence>
<dbReference type="Pfam" id="PF00200">
    <property type="entry name" value="Disintegrin"/>
    <property type="match status" value="1"/>
</dbReference>
<evidence type="ECO:0000256" key="9">
    <source>
        <dbReference type="SAM" id="SignalP"/>
    </source>
</evidence>
<dbReference type="GeneID" id="100767903"/>
<sequence length="781" mass="88659">MTVLEILVHVKNTLLPLWLELTLLMSMGPQTGLSQYPSPPEVVIPLRVTGTYRGMEAPGWISYSLHFGGQRHIVHMKAKKRLVSRALTVFTYNDQGALLEDQPFVQNDCYYNGYVEGDTKSMVTLSTCLGSFQGMLQTNGTTYEIKPKGFSATFEHLVYKMENTQHTPVSCGLTKDEIAEQLKFQENADSTLMRSSYTGWWLHQWFLELAIVVDHGRFIFRNSNASIVEMDVFMGVNLVDDIYNSINLDVVLIAIEIWSTGNPYTVTTTGHMMEQFCKWKKFSFNKRVAHDSAHIIVKQDFCINDLTTSYFSKVCNINLNCGLECIMDDGLASFRTYVTHEIGHILGMMNDEGNYCSCGRNICVMNKKLLPSDTFSNCSYEQFLQTISRKNCLRNLPNLKDITTKKRCGNGITEDEEECDCGSLKQCAKDTCCSENCTLVSGAACASGLCCQNCQFMPSGTVCREQDNLCDLPEWCNGTSGACPEDVYVEEGIQCLGRNICFQKKCNDRDEQCRKLFGEEAKNANKKCYIAMNTKGDRFGHCGMKDTKYVRCHHKDALCGRVQCENVTVVPHLHNHSTVHSTHFDGYNCWSTDYHFGMNVPDIGEVKDGTECGPGLLCLERKCVFMPAWEESCMPMFCNKRGICNNKHHCHCNEYWAPPNCLKMGYGGSIDSGPPPQRRSQNVFYIAFLVWILVFILSTILLLCLLCLENKRYEERRRYIAALPRGKKHRVKKSHKKKEKIIETELKGQQQNVEILPEKEEEKKDTEILERAGSLNVLQQS</sequence>
<dbReference type="SMART" id="SM00050">
    <property type="entry name" value="DISIN"/>
    <property type="match status" value="1"/>
</dbReference>
<dbReference type="STRING" id="10029.G3IDQ0"/>
<reference evidence="13" key="1">
    <citation type="journal article" date="2011" name="Nat. Biotechnol.">
        <title>The genomic sequence of the Chinese hamster ovary (CHO)-K1 cell line.</title>
        <authorList>
            <person name="Xu X."/>
            <person name="Nagarajan H."/>
            <person name="Lewis N.E."/>
            <person name="Pan S."/>
            <person name="Cai Z."/>
            <person name="Liu X."/>
            <person name="Chen W."/>
            <person name="Xie M."/>
            <person name="Wang W."/>
            <person name="Hammond S."/>
            <person name="Andersen M.R."/>
            <person name="Neff N."/>
            <person name="Passarelli B."/>
            <person name="Koh W."/>
            <person name="Fan H.C."/>
            <person name="Wang J."/>
            <person name="Gui Y."/>
            <person name="Lee K.H."/>
            <person name="Betenbaugh M.J."/>
            <person name="Quake S.R."/>
            <person name="Famili I."/>
            <person name="Palsson B.O."/>
            <person name="Wang J."/>
        </authorList>
    </citation>
    <scope>NUCLEOTIDE SEQUENCE [LARGE SCALE GENOMIC DNA]</scope>
    <source>
        <strain evidence="13">CHO K1 cell line</strain>
    </source>
</reference>
<dbReference type="PROSITE" id="PS50214">
    <property type="entry name" value="DISINTEGRIN_2"/>
    <property type="match status" value="1"/>
</dbReference>